<evidence type="ECO:0000313" key="2">
    <source>
        <dbReference type="Proteomes" id="UP001054945"/>
    </source>
</evidence>
<dbReference type="AlphaFoldDB" id="A0AAV4N2D7"/>
<accession>A0AAV4N2D7</accession>
<dbReference type="Proteomes" id="UP001054945">
    <property type="component" value="Unassembled WGS sequence"/>
</dbReference>
<gene>
    <name evidence="1" type="ORF">CEXT_322971</name>
</gene>
<organism evidence="1 2">
    <name type="scientific">Caerostris extrusa</name>
    <name type="common">Bark spider</name>
    <name type="synonym">Caerostris bankana</name>
    <dbReference type="NCBI Taxonomy" id="172846"/>
    <lineage>
        <taxon>Eukaryota</taxon>
        <taxon>Metazoa</taxon>
        <taxon>Ecdysozoa</taxon>
        <taxon>Arthropoda</taxon>
        <taxon>Chelicerata</taxon>
        <taxon>Arachnida</taxon>
        <taxon>Araneae</taxon>
        <taxon>Araneomorphae</taxon>
        <taxon>Entelegynae</taxon>
        <taxon>Araneoidea</taxon>
        <taxon>Araneidae</taxon>
        <taxon>Caerostris</taxon>
    </lineage>
</organism>
<dbReference type="EMBL" id="BPLR01020429">
    <property type="protein sequence ID" value="GIX78586.1"/>
    <property type="molecule type" value="Genomic_DNA"/>
</dbReference>
<evidence type="ECO:0000313" key="1">
    <source>
        <dbReference type="EMBL" id="GIX78586.1"/>
    </source>
</evidence>
<name>A0AAV4N2D7_CAEEX</name>
<reference evidence="1 2" key="1">
    <citation type="submission" date="2021-06" db="EMBL/GenBank/DDBJ databases">
        <title>Caerostris extrusa draft genome.</title>
        <authorList>
            <person name="Kono N."/>
            <person name="Arakawa K."/>
        </authorList>
    </citation>
    <scope>NUCLEOTIDE SEQUENCE [LARGE SCALE GENOMIC DNA]</scope>
</reference>
<protein>
    <submittedName>
        <fullName evidence="1">Uncharacterized protein</fullName>
    </submittedName>
</protein>
<proteinExistence type="predicted"/>
<comment type="caution">
    <text evidence="1">The sequence shown here is derived from an EMBL/GenBank/DDBJ whole genome shotgun (WGS) entry which is preliminary data.</text>
</comment>
<keyword evidence="2" id="KW-1185">Reference proteome</keyword>
<sequence length="167" mass="18577">MQSLSNIKASYHVTTHNIIISFFFLVGNPLHSRERSVKIPIPSRGIIPSILCKQSSRRRSASKVTRTPNNGNKWVNLFSASKGHTPPLHFFFFLPSPLFFSFKWSGGKASRGGTGSHHTLTSSPCLPHRRLLYKLVYFGHVLAANGLMESTSSKGTKVCDVAYMKLD</sequence>